<keyword evidence="4 8" id="KW-0479">Metal-binding</keyword>
<keyword evidence="10" id="KW-1185">Reference proteome</keyword>
<dbReference type="GO" id="GO:0005506">
    <property type="term" value="F:iron ion binding"/>
    <property type="evidence" value="ECO:0007669"/>
    <property type="project" value="InterPro"/>
</dbReference>
<dbReference type="Proteomes" id="UP000256964">
    <property type="component" value="Unassembled WGS sequence"/>
</dbReference>
<keyword evidence="6 8" id="KW-0408">Iron</keyword>
<dbReference type="OrthoDB" id="6692864at2759"/>
<feature type="binding site" description="axial binding residue" evidence="8">
    <location>
        <position position="503"/>
    </location>
    <ligand>
        <name>heme</name>
        <dbReference type="ChEBI" id="CHEBI:30413"/>
    </ligand>
    <ligandPart>
        <name>Fe</name>
        <dbReference type="ChEBI" id="CHEBI:18248"/>
    </ligandPart>
</feature>
<evidence type="ECO:0000313" key="9">
    <source>
        <dbReference type="EMBL" id="RDX51386.1"/>
    </source>
</evidence>
<dbReference type="GO" id="GO:0020037">
    <property type="term" value="F:heme binding"/>
    <property type="evidence" value="ECO:0007669"/>
    <property type="project" value="InterPro"/>
</dbReference>
<dbReference type="InterPro" id="IPR036396">
    <property type="entry name" value="Cyt_P450_sf"/>
</dbReference>
<evidence type="ECO:0000256" key="3">
    <source>
        <dbReference type="ARBA" id="ARBA00010617"/>
    </source>
</evidence>
<evidence type="ECO:0000256" key="1">
    <source>
        <dbReference type="ARBA" id="ARBA00001971"/>
    </source>
</evidence>
<evidence type="ECO:0000256" key="8">
    <source>
        <dbReference type="PIRSR" id="PIRSR602403-1"/>
    </source>
</evidence>
<dbReference type="InterPro" id="IPR002403">
    <property type="entry name" value="Cyt_P450_E_grp-IV"/>
</dbReference>
<dbReference type="PANTHER" id="PTHR24305">
    <property type="entry name" value="CYTOCHROME P450"/>
    <property type="match status" value="1"/>
</dbReference>
<dbReference type="PRINTS" id="PR00385">
    <property type="entry name" value="P450"/>
</dbReference>
<organism evidence="9 10">
    <name type="scientific">Lentinus brumalis</name>
    <dbReference type="NCBI Taxonomy" id="2498619"/>
    <lineage>
        <taxon>Eukaryota</taxon>
        <taxon>Fungi</taxon>
        <taxon>Dikarya</taxon>
        <taxon>Basidiomycota</taxon>
        <taxon>Agaricomycotina</taxon>
        <taxon>Agaricomycetes</taxon>
        <taxon>Polyporales</taxon>
        <taxon>Polyporaceae</taxon>
        <taxon>Lentinus</taxon>
    </lineage>
</organism>
<accession>A0A371DFV1</accession>
<keyword evidence="5" id="KW-0560">Oxidoreductase</keyword>
<dbReference type="GO" id="GO:0004497">
    <property type="term" value="F:monooxygenase activity"/>
    <property type="evidence" value="ECO:0007669"/>
    <property type="project" value="UniProtKB-KW"/>
</dbReference>
<evidence type="ECO:0000256" key="2">
    <source>
        <dbReference type="ARBA" id="ARBA00005179"/>
    </source>
</evidence>
<comment type="similarity">
    <text evidence="3">Belongs to the cytochrome P450 family.</text>
</comment>
<evidence type="ECO:0000256" key="7">
    <source>
        <dbReference type="ARBA" id="ARBA00023033"/>
    </source>
</evidence>
<comment type="cofactor">
    <cofactor evidence="1 8">
        <name>heme</name>
        <dbReference type="ChEBI" id="CHEBI:30413"/>
    </cofactor>
</comment>
<evidence type="ECO:0000256" key="5">
    <source>
        <dbReference type="ARBA" id="ARBA00023002"/>
    </source>
</evidence>
<dbReference type="PANTHER" id="PTHR24305:SF187">
    <property type="entry name" value="P450, PUTATIVE (EUROFUNG)-RELATED"/>
    <property type="match status" value="1"/>
</dbReference>
<dbReference type="EMBL" id="KZ857395">
    <property type="protein sequence ID" value="RDX51386.1"/>
    <property type="molecule type" value="Genomic_DNA"/>
</dbReference>
<evidence type="ECO:0000313" key="10">
    <source>
        <dbReference type="Proteomes" id="UP000256964"/>
    </source>
</evidence>
<sequence>MSLREVSLLTIPFAILAHQVLRRYETYRISVHACLLLGPPILAAARFTSFRPTPALPPTLFNSLVSYLAALVTSVIAYRLSPFHPLAQHPGPLWRRISMFGPAAMATTGNRHRAFASLHQKYGDVVRTGPNELSIADASFVGPLLGASGLPKGPNHVGASMSDTKMSMVGIQDIPHHLRRRRPWNRGLSQQALKGYEPLMAERAQLLVQRLTQQSGPVDLGLWLKYFAYDFMSDVAFGDGSDLLREGDKTNIWSIIEDGMVGCTIAHSLPWLGIYLSMIPSAAGPMLAFQENGRRLARERLERGSKTRDLYHYLCNEDLPGKLPPTLDELADDGTLAIVAGSDTVSMTLTSVFYCLLTDPEAHRNVQQEIDRLYPVSEPFSEPKHHREMHYLQAVINEALRLFPPIPLGSQRQVPHDAAPVVVGSVVIPPGTAIYLPPWVLQRDPRNFTFPDAFWPERWLIASGQLHYEDARLPSSAKRGQERPYFVHHEAAFIPFSAGPMNCPGKGLAMVETRSVVVALMKNFRMKLRDGWDPATFEQEFKDYFTAARPDLPVVLEPRLHFETEVCD</sequence>
<dbReference type="GO" id="GO:0016705">
    <property type="term" value="F:oxidoreductase activity, acting on paired donors, with incorporation or reduction of molecular oxygen"/>
    <property type="evidence" value="ECO:0007669"/>
    <property type="project" value="InterPro"/>
</dbReference>
<dbReference type="SUPFAM" id="SSF48264">
    <property type="entry name" value="Cytochrome P450"/>
    <property type="match status" value="1"/>
</dbReference>
<comment type="pathway">
    <text evidence="2">Secondary metabolite biosynthesis.</text>
</comment>
<protein>
    <submittedName>
        <fullName evidence="9">High nitrogen upregulated cytochrome P450 monooxygenase 2</fullName>
    </submittedName>
</protein>
<gene>
    <name evidence="9" type="ORF">OH76DRAFT_1401717</name>
</gene>
<evidence type="ECO:0000256" key="6">
    <source>
        <dbReference type="ARBA" id="ARBA00023004"/>
    </source>
</evidence>
<dbReference type="InterPro" id="IPR001128">
    <property type="entry name" value="Cyt_P450"/>
</dbReference>
<dbReference type="PRINTS" id="PR00465">
    <property type="entry name" value="EP450IV"/>
</dbReference>
<reference evidence="9 10" key="1">
    <citation type="journal article" date="2018" name="Biotechnol. Biofuels">
        <title>Integrative visual omics of the white-rot fungus Polyporus brumalis exposes the biotechnological potential of its oxidative enzymes for delignifying raw plant biomass.</title>
        <authorList>
            <person name="Miyauchi S."/>
            <person name="Rancon A."/>
            <person name="Drula E."/>
            <person name="Hage H."/>
            <person name="Chaduli D."/>
            <person name="Favel A."/>
            <person name="Grisel S."/>
            <person name="Henrissat B."/>
            <person name="Herpoel-Gimbert I."/>
            <person name="Ruiz-Duenas F.J."/>
            <person name="Chevret D."/>
            <person name="Hainaut M."/>
            <person name="Lin J."/>
            <person name="Wang M."/>
            <person name="Pangilinan J."/>
            <person name="Lipzen A."/>
            <person name="Lesage-Meessen L."/>
            <person name="Navarro D."/>
            <person name="Riley R."/>
            <person name="Grigoriev I.V."/>
            <person name="Zhou S."/>
            <person name="Raouche S."/>
            <person name="Rosso M.N."/>
        </authorList>
    </citation>
    <scope>NUCLEOTIDE SEQUENCE [LARGE SCALE GENOMIC DNA]</scope>
    <source>
        <strain evidence="9 10">BRFM 1820</strain>
    </source>
</reference>
<dbReference type="Pfam" id="PF00067">
    <property type="entry name" value="p450"/>
    <property type="match status" value="1"/>
</dbReference>
<dbReference type="STRING" id="139420.A0A371DFV1"/>
<name>A0A371DFV1_9APHY</name>
<keyword evidence="7 9" id="KW-0503">Monooxygenase</keyword>
<dbReference type="InterPro" id="IPR050121">
    <property type="entry name" value="Cytochrome_P450_monoxygenase"/>
</dbReference>
<evidence type="ECO:0000256" key="4">
    <source>
        <dbReference type="ARBA" id="ARBA00022723"/>
    </source>
</evidence>
<dbReference type="Gene3D" id="1.10.630.10">
    <property type="entry name" value="Cytochrome P450"/>
    <property type="match status" value="1"/>
</dbReference>
<proteinExistence type="inferred from homology"/>
<keyword evidence="8" id="KW-0349">Heme</keyword>
<dbReference type="AlphaFoldDB" id="A0A371DFV1"/>